<organism evidence="1 2">
    <name type="scientific">Sporosarcina newyorkensis 2681</name>
    <dbReference type="NCBI Taxonomy" id="1027292"/>
    <lineage>
        <taxon>Bacteria</taxon>
        <taxon>Bacillati</taxon>
        <taxon>Bacillota</taxon>
        <taxon>Bacilli</taxon>
        <taxon>Bacillales</taxon>
        <taxon>Caryophanaceae</taxon>
        <taxon>Sporosarcina</taxon>
    </lineage>
</organism>
<sequence length="111" mass="12782">MLKMKSKLFISVPILIVLLVLVGFIIPRITQPSSDTRIVLEHTYRTYIVPSCFEESDATNFLEESTIQKARELNYKPHSSCTEDALKGDKDRLIVSLLKEIGIVDKKWDNW</sequence>
<dbReference type="Proteomes" id="UP000005316">
    <property type="component" value="Unassembled WGS sequence"/>
</dbReference>
<dbReference type="eggNOG" id="ENOG5032W85">
    <property type="taxonomic scope" value="Bacteria"/>
</dbReference>
<dbReference type="HOGENOM" id="CLU_174017_0_0_9"/>
<dbReference type="EMBL" id="AFPZ01000122">
    <property type="protein sequence ID" value="EGQ19273.1"/>
    <property type="molecule type" value="Genomic_DNA"/>
</dbReference>
<dbReference type="AlphaFoldDB" id="F9DY60"/>
<comment type="caution">
    <text evidence="1">The sequence shown here is derived from an EMBL/GenBank/DDBJ whole genome shotgun (WGS) entry which is preliminary data.</text>
</comment>
<proteinExistence type="predicted"/>
<gene>
    <name evidence="1" type="ORF">HMPREF9372_3741</name>
</gene>
<name>F9DY60_9BACL</name>
<reference evidence="1 2" key="1">
    <citation type="submission" date="2011-04" db="EMBL/GenBank/DDBJ databases">
        <authorList>
            <person name="Muzny D."/>
            <person name="Qin X."/>
            <person name="Deng J."/>
            <person name="Jiang H."/>
            <person name="Liu Y."/>
            <person name="Qu J."/>
            <person name="Song X.-Z."/>
            <person name="Zhang L."/>
            <person name="Thornton R."/>
            <person name="Coyle M."/>
            <person name="Francisco L."/>
            <person name="Jackson L."/>
            <person name="Javaid M."/>
            <person name="Korchina V."/>
            <person name="Kovar C."/>
            <person name="Mata R."/>
            <person name="Mathew T."/>
            <person name="Ngo R."/>
            <person name="Nguyen L."/>
            <person name="Nguyen N."/>
            <person name="Okwuonu G."/>
            <person name="Ongeri F."/>
            <person name="Pham C."/>
            <person name="Simmons D."/>
            <person name="Wilczek-Boney K."/>
            <person name="Hale W."/>
            <person name="Jakkamsetti A."/>
            <person name="Pham P."/>
            <person name="Ruth R."/>
            <person name="San Lucas F."/>
            <person name="Warren J."/>
            <person name="Zhang J."/>
            <person name="Zhao Z."/>
            <person name="Zhou C."/>
            <person name="Zhu D."/>
            <person name="Lee S."/>
            <person name="Bess C."/>
            <person name="Blankenburg K."/>
            <person name="Forbes L."/>
            <person name="Fu Q."/>
            <person name="Gubbala S."/>
            <person name="Hirani K."/>
            <person name="Jayaseelan J.C."/>
            <person name="Lara F."/>
            <person name="Munidasa M."/>
            <person name="Palculict T."/>
            <person name="Patil S."/>
            <person name="Pu L.-L."/>
            <person name="Saada N."/>
            <person name="Tang L."/>
            <person name="Weissenberger G."/>
            <person name="Zhu Y."/>
            <person name="Hemphill L."/>
            <person name="Shang Y."/>
            <person name="Youmans B."/>
            <person name="Ayvaz T."/>
            <person name="Ross M."/>
            <person name="Santibanez J."/>
            <person name="Aqrawi P."/>
            <person name="Gross S."/>
            <person name="Joshi V."/>
            <person name="Fowler G."/>
            <person name="Nazareth L."/>
            <person name="Reid J."/>
            <person name="Worley K."/>
            <person name="Petrosino J."/>
            <person name="Highlander S."/>
            <person name="Gibbs R."/>
        </authorList>
    </citation>
    <scope>NUCLEOTIDE SEQUENCE [LARGE SCALE GENOMIC DNA]</scope>
    <source>
        <strain evidence="1 2">2681</strain>
    </source>
</reference>
<evidence type="ECO:0000313" key="1">
    <source>
        <dbReference type="EMBL" id="EGQ19273.1"/>
    </source>
</evidence>
<evidence type="ECO:0000313" key="2">
    <source>
        <dbReference type="Proteomes" id="UP000005316"/>
    </source>
</evidence>
<protein>
    <submittedName>
        <fullName evidence="1">Uncharacterized protein</fullName>
    </submittedName>
</protein>
<dbReference type="RefSeq" id="WP_009498438.1">
    <property type="nucleotide sequence ID" value="NZ_GL982998.1"/>
</dbReference>
<accession>F9DY60</accession>